<protein>
    <submittedName>
        <fullName evidence="2">Expansin-A15</fullName>
    </submittedName>
</protein>
<accession>A0A8S0RA22</accession>
<sequence>MLEIIQHVTEEFSRLSDFISTLVPPPGSTSTSAAAPFMNEPNIWDDPHEDGEGSDERSPQDDDHADEDEMQEASAGRGRRRRIESTGQRPCRGGRHTGGERPRRDRPTLPRNDNEDGP</sequence>
<dbReference type="AlphaFoldDB" id="A0A8S0RA22"/>
<feature type="compositionally biased region" description="Basic and acidic residues" evidence="1">
    <location>
        <begin position="50"/>
        <end position="62"/>
    </location>
</feature>
<organism evidence="2 3">
    <name type="scientific">Olea europaea subsp. europaea</name>
    <dbReference type="NCBI Taxonomy" id="158383"/>
    <lineage>
        <taxon>Eukaryota</taxon>
        <taxon>Viridiplantae</taxon>
        <taxon>Streptophyta</taxon>
        <taxon>Embryophyta</taxon>
        <taxon>Tracheophyta</taxon>
        <taxon>Spermatophyta</taxon>
        <taxon>Magnoliopsida</taxon>
        <taxon>eudicotyledons</taxon>
        <taxon>Gunneridae</taxon>
        <taxon>Pentapetalae</taxon>
        <taxon>asterids</taxon>
        <taxon>lamiids</taxon>
        <taxon>Lamiales</taxon>
        <taxon>Oleaceae</taxon>
        <taxon>Oleeae</taxon>
        <taxon>Olea</taxon>
    </lineage>
</organism>
<feature type="compositionally biased region" description="Basic and acidic residues" evidence="1">
    <location>
        <begin position="97"/>
        <end position="118"/>
    </location>
</feature>
<evidence type="ECO:0000256" key="1">
    <source>
        <dbReference type="SAM" id="MobiDB-lite"/>
    </source>
</evidence>
<dbReference type="Proteomes" id="UP000594638">
    <property type="component" value="Unassembled WGS sequence"/>
</dbReference>
<dbReference type="Gramene" id="OE9A060376T1">
    <property type="protein sequence ID" value="OE9A060376C1"/>
    <property type="gene ID" value="OE9A060376"/>
</dbReference>
<feature type="region of interest" description="Disordered" evidence="1">
    <location>
        <begin position="19"/>
        <end position="118"/>
    </location>
</feature>
<reference evidence="2 3" key="1">
    <citation type="submission" date="2019-12" db="EMBL/GenBank/DDBJ databases">
        <authorList>
            <person name="Alioto T."/>
            <person name="Alioto T."/>
            <person name="Gomez Garrido J."/>
        </authorList>
    </citation>
    <scope>NUCLEOTIDE SEQUENCE [LARGE SCALE GENOMIC DNA]</scope>
</reference>
<comment type="caution">
    <text evidence="2">The sequence shown here is derived from an EMBL/GenBank/DDBJ whole genome shotgun (WGS) entry which is preliminary data.</text>
</comment>
<keyword evidence="3" id="KW-1185">Reference proteome</keyword>
<proteinExistence type="predicted"/>
<evidence type="ECO:0000313" key="3">
    <source>
        <dbReference type="Proteomes" id="UP000594638"/>
    </source>
</evidence>
<evidence type="ECO:0000313" key="2">
    <source>
        <dbReference type="EMBL" id="CAA2975372.1"/>
    </source>
</evidence>
<dbReference type="EMBL" id="CACTIH010002258">
    <property type="protein sequence ID" value="CAA2975372.1"/>
    <property type="molecule type" value="Genomic_DNA"/>
</dbReference>
<name>A0A8S0RA22_OLEEU</name>
<gene>
    <name evidence="2" type="ORF">OLEA9_A060376</name>
</gene>